<feature type="region of interest" description="Disordered" evidence="1">
    <location>
        <begin position="24"/>
        <end position="52"/>
    </location>
</feature>
<keyword evidence="2" id="KW-0472">Membrane</keyword>
<feature type="transmembrane region" description="Helical" evidence="2">
    <location>
        <begin position="74"/>
        <end position="95"/>
    </location>
</feature>
<keyword evidence="4" id="KW-1185">Reference proteome</keyword>
<gene>
    <name evidence="3" type="ORF">WR25_05757</name>
</gene>
<proteinExistence type="predicted"/>
<evidence type="ECO:0000256" key="1">
    <source>
        <dbReference type="SAM" id="MobiDB-lite"/>
    </source>
</evidence>
<keyword evidence="2" id="KW-0812">Transmembrane</keyword>
<accession>A0A2A2KCP6</accession>
<dbReference type="Proteomes" id="UP000218231">
    <property type="component" value="Unassembled WGS sequence"/>
</dbReference>
<dbReference type="Pfam" id="PF11137">
    <property type="entry name" value="DUF2909"/>
    <property type="match status" value="1"/>
</dbReference>
<dbReference type="AlphaFoldDB" id="A0A2A2KCP6"/>
<dbReference type="EMBL" id="LIAE01008938">
    <property type="protein sequence ID" value="PAV71725.1"/>
    <property type="molecule type" value="Genomic_DNA"/>
</dbReference>
<comment type="caution">
    <text evidence="3">The sequence shown here is derived from an EMBL/GenBank/DDBJ whole genome shotgun (WGS) entry which is preliminary data.</text>
</comment>
<evidence type="ECO:0000313" key="3">
    <source>
        <dbReference type="EMBL" id="PAV71725.1"/>
    </source>
</evidence>
<dbReference type="InterPro" id="IPR021313">
    <property type="entry name" value="DUF2909"/>
</dbReference>
<evidence type="ECO:0008006" key="5">
    <source>
        <dbReference type="Google" id="ProtNLM"/>
    </source>
</evidence>
<feature type="compositionally biased region" description="Low complexity" evidence="1">
    <location>
        <begin position="24"/>
        <end position="34"/>
    </location>
</feature>
<name>A0A2A2KCP6_9BILA</name>
<organism evidence="3 4">
    <name type="scientific">Diploscapter pachys</name>
    <dbReference type="NCBI Taxonomy" id="2018661"/>
    <lineage>
        <taxon>Eukaryota</taxon>
        <taxon>Metazoa</taxon>
        <taxon>Ecdysozoa</taxon>
        <taxon>Nematoda</taxon>
        <taxon>Chromadorea</taxon>
        <taxon>Rhabditida</taxon>
        <taxon>Rhabditina</taxon>
        <taxon>Rhabditomorpha</taxon>
        <taxon>Rhabditoidea</taxon>
        <taxon>Rhabditidae</taxon>
        <taxon>Diploscapter</taxon>
    </lineage>
</organism>
<feature type="transmembrane region" description="Helical" evidence="2">
    <location>
        <begin position="107"/>
        <end position="127"/>
    </location>
</feature>
<reference evidence="3 4" key="1">
    <citation type="journal article" date="2017" name="Curr. Biol.">
        <title>Genome architecture and evolution of a unichromosomal asexual nematode.</title>
        <authorList>
            <person name="Fradin H."/>
            <person name="Zegar C."/>
            <person name="Gutwein M."/>
            <person name="Lucas J."/>
            <person name="Kovtun M."/>
            <person name="Corcoran D."/>
            <person name="Baugh L.R."/>
            <person name="Kiontke K."/>
            <person name="Gunsalus K."/>
            <person name="Fitch D.H."/>
            <person name="Piano F."/>
        </authorList>
    </citation>
    <scope>NUCLEOTIDE SEQUENCE [LARGE SCALE GENOMIC DNA]</scope>
    <source>
        <strain evidence="3">PF1309</strain>
    </source>
</reference>
<protein>
    <recommendedName>
        <fullName evidence="5">DUF2909 domain-containing protein</fullName>
    </recommendedName>
</protein>
<dbReference type="NCBIfam" id="NF033233">
    <property type="entry name" value="twin_helix"/>
    <property type="match status" value="1"/>
</dbReference>
<keyword evidence="2" id="KW-1133">Transmembrane helix</keyword>
<evidence type="ECO:0000313" key="4">
    <source>
        <dbReference type="Proteomes" id="UP000218231"/>
    </source>
</evidence>
<sequence>MATTGQSRRWPAGHAFRRRAAVASSRARSTPVAAQAPPGSVSGLGETASPGPREVERYTCIHHRIPRSFAMLKAAIVLMLLATIASLFSGLVFLVKDDDQSTRLLKALTVRVALATLTIALVAWGLISGQLVSHAPF</sequence>
<dbReference type="STRING" id="2018661.A0A2A2KCP6"/>
<evidence type="ECO:0000256" key="2">
    <source>
        <dbReference type="SAM" id="Phobius"/>
    </source>
</evidence>